<feature type="transmembrane region" description="Helical" evidence="1">
    <location>
        <begin position="12"/>
        <end position="34"/>
    </location>
</feature>
<proteinExistence type="predicted"/>
<evidence type="ECO:0000313" key="2">
    <source>
        <dbReference type="EMBL" id="BBM83949.1"/>
    </source>
</evidence>
<dbReference type="InterPro" id="IPR012902">
    <property type="entry name" value="N_methyl_site"/>
</dbReference>
<dbReference type="Proteomes" id="UP000326354">
    <property type="component" value="Chromosome"/>
</dbReference>
<accession>A0A5S9F3V9</accession>
<dbReference type="KEGG" id="uam:UABAM_02304"/>
<dbReference type="PROSITE" id="PS00409">
    <property type="entry name" value="PROKAR_NTER_METHYL"/>
    <property type="match status" value="1"/>
</dbReference>
<sequence>MMMKKRHSGVTLLEIVIAAAIFSFMMGVVLSLTLNIQDATKTELDRSHLQSVMQGTVDSIVSDIRESKWRWTYVCNASNGAPAPNTFFLYPTGRDFNGFFRFGNTANGGLTQWQGMTLIAAIPDAGANINNSGEIRYNLWKFTDYRFRLDNNQLPLVDDQIAAGDDSITETQHSNVFIQENDTQIFVLDNLNNVLVTFNKDGSPTGGQNNANFFSKIIMKNVTRFWINAVVDNNGVLQLPGDADNEEKYRFPFSLDMEALYVTTGVRVQLSTAVLAENKNNL</sequence>
<dbReference type="AlphaFoldDB" id="A0A5S9F3V9"/>
<keyword evidence="1" id="KW-1133">Transmembrane helix</keyword>
<dbReference type="RefSeq" id="WP_151968130.1">
    <property type="nucleotide sequence ID" value="NZ_AP019860.1"/>
</dbReference>
<dbReference type="EMBL" id="AP019860">
    <property type="protein sequence ID" value="BBM83949.1"/>
    <property type="molecule type" value="Genomic_DNA"/>
</dbReference>
<evidence type="ECO:0000256" key="1">
    <source>
        <dbReference type="SAM" id="Phobius"/>
    </source>
</evidence>
<name>A0A5S9F3V9_UABAM</name>
<protein>
    <recommendedName>
        <fullName evidence="4">Prepilin-type N-terminal cleavage/methylation domain-containing protein</fullName>
    </recommendedName>
</protein>
<evidence type="ECO:0008006" key="4">
    <source>
        <dbReference type="Google" id="ProtNLM"/>
    </source>
</evidence>
<keyword evidence="1" id="KW-0812">Transmembrane</keyword>
<evidence type="ECO:0000313" key="3">
    <source>
        <dbReference type="Proteomes" id="UP000326354"/>
    </source>
</evidence>
<dbReference type="Pfam" id="PF07963">
    <property type="entry name" value="N_methyl"/>
    <property type="match status" value="1"/>
</dbReference>
<keyword evidence="3" id="KW-1185">Reference proteome</keyword>
<reference evidence="2 3" key="1">
    <citation type="submission" date="2019-08" db="EMBL/GenBank/DDBJ databases">
        <title>Complete genome sequence of Candidatus Uab amorphum.</title>
        <authorList>
            <person name="Shiratori T."/>
            <person name="Suzuki S."/>
            <person name="Kakizawa Y."/>
            <person name="Ishida K."/>
        </authorList>
    </citation>
    <scope>NUCLEOTIDE SEQUENCE [LARGE SCALE GENOMIC DNA]</scope>
    <source>
        <strain evidence="2 3">SRT547</strain>
    </source>
</reference>
<gene>
    <name evidence="2" type="ORF">UABAM_02304</name>
</gene>
<keyword evidence="1" id="KW-0472">Membrane</keyword>
<organism evidence="2 3">
    <name type="scientific">Uabimicrobium amorphum</name>
    <dbReference type="NCBI Taxonomy" id="2596890"/>
    <lineage>
        <taxon>Bacteria</taxon>
        <taxon>Pseudomonadati</taxon>
        <taxon>Planctomycetota</taxon>
        <taxon>Candidatus Uabimicrobiia</taxon>
        <taxon>Candidatus Uabimicrobiales</taxon>
        <taxon>Candidatus Uabimicrobiaceae</taxon>
        <taxon>Candidatus Uabimicrobium</taxon>
    </lineage>
</organism>